<feature type="transmembrane region" description="Helical" evidence="1">
    <location>
        <begin position="49"/>
        <end position="71"/>
    </location>
</feature>
<proteinExistence type="predicted"/>
<evidence type="ECO:0008006" key="4">
    <source>
        <dbReference type="Google" id="ProtNLM"/>
    </source>
</evidence>
<dbReference type="AlphaFoldDB" id="A0A0P1GQQ3"/>
<sequence>MAKGKPNTPRKGMSYRARRFWALVLLLVGMPLYIALAVTVMNLMGRPHILIELAVYIVLGVAWILPFKFVFRGVGKEDPDAIGDDHPR</sequence>
<name>A0A0P1GQQ3_9RHOB</name>
<keyword evidence="1" id="KW-0812">Transmembrane</keyword>
<evidence type="ECO:0000313" key="2">
    <source>
        <dbReference type="EMBL" id="CUH76924.1"/>
    </source>
</evidence>
<dbReference type="Proteomes" id="UP000052022">
    <property type="component" value="Unassembled WGS sequence"/>
</dbReference>
<reference evidence="2 3" key="1">
    <citation type="submission" date="2015-09" db="EMBL/GenBank/DDBJ databases">
        <authorList>
            <consortium name="Swine Surveillance"/>
        </authorList>
    </citation>
    <scope>NUCLEOTIDE SEQUENCE [LARGE SCALE GENOMIC DNA]</scope>
    <source>
        <strain evidence="2 3">CECT 7557</strain>
    </source>
</reference>
<dbReference type="InterPro" id="IPR021265">
    <property type="entry name" value="DUF2842"/>
</dbReference>
<keyword evidence="1" id="KW-1133">Transmembrane helix</keyword>
<evidence type="ECO:0000256" key="1">
    <source>
        <dbReference type="SAM" id="Phobius"/>
    </source>
</evidence>
<keyword evidence="3" id="KW-1185">Reference proteome</keyword>
<protein>
    <recommendedName>
        <fullName evidence="4">DUF2842 domain-containing protein</fullName>
    </recommendedName>
</protein>
<evidence type="ECO:0000313" key="3">
    <source>
        <dbReference type="Proteomes" id="UP000052022"/>
    </source>
</evidence>
<accession>A0A0P1GQQ3</accession>
<dbReference type="STRING" id="928856.SAMN04488049_10678"/>
<dbReference type="EMBL" id="CYSD01000015">
    <property type="protein sequence ID" value="CUH76924.1"/>
    <property type="molecule type" value="Genomic_DNA"/>
</dbReference>
<dbReference type="Pfam" id="PF11003">
    <property type="entry name" value="DUF2842"/>
    <property type="match status" value="1"/>
</dbReference>
<organism evidence="2 3">
    <name type="scientific">Tritonibacter multivorans</name>
    <dbReference type="NCBI Taxonomy" id="928856"/>
    <lineage>
        <taxon>Bacteria</taxon>
        <taxon>Pseudomonadati</taxon>
        <taxon>Pseudomonadota</taxon>
        <taxon>Alphaproteobacteria</taxon>
        <taxon>Rhodobacterales</taxon>
        <taxon>Paracoccaceae</taxon>
        <taxon>Tritonibacter</taxon>
    </lineage>
</organism>
<feature type="transmembrane region" description="Helical" evidence="1">
    <location>
        <begin position="20"/>
        <end position="43"/>
    </location>
</feature>
<keyword evidence="1" id="KW-0472">Membrane</keyword>
<gene>
    <name evidence="2" type="ORF">TRM7557_01130</name>
</gene>